<evidence type="ECO:0000259" key="7">
    <source>
        <dbReference type="Pfam" id="PF06271"/>
    </source>
</evidence>
<evidence type="ECO:0000256" key="3">
    <source>
        <dbReference type="ARBA" id="ARBA00022989"/>
    </source>
</evidence>
<keyword evidence="3 6" id="KW-1133">Transmembrane helix</keyword>
<dbReference type="EMBL" id="JAVRFD010000011">
    <property type="protein sequence ID" value="MDT0545675.1"/>
    <property type="molecule type" value="Genomic_DNA"/>
</dbReference>
<organism evidence="8 9">
    <name type="scientific">Streptomyces lonegramiae</name>
    <dbReference type="NCBI Taxonomy" id="3075524"/>
    <lineage>
        <taxon>Bacteria</taxon>
        <taxon>Bacillati</taxon>
        <taxon>Actinomycetota</taxon>
        <taxon>Actinomycetes</taxon>
        <taxon>Kitasatosporales</taxon>
        <taxon>Streptomycetaceae</taxon>
        <taxon>Streptomyces</taxon>
    </lineage>
</organism>
<name>A0ABU2XIC6_9ACTN</name>
<evidence type="ECO:0000256" key="2">
    <source>
        <dbReference type="ARBA" id="ARBA00022692"/>
    </source>
</evidence>
<keyword evidence="9" id="KW-1185">Reference proteome</keyword>
<evidence type="ECO:0000313" key="9">
    <source>
        <dbReference type="Proteomes" id="UP001180754"/>
    </source>
</evidence>
<keyword evidence="4 6" id="KW-0472">Membrane</keyword>
<dbReference type="Proteomes" id="UP001180754">
    <property type="component" value="Unassembled WGS sequence"/>
</dbReference>
<dbReference type="InterPro" id="IPR010432">
    <property type="entry name" value="RDD"/>
</dbReference>
<sequence>MAGAGQDVGESLWRHAVTAVQQAFAALVVSTFVYHFLSLGVMGRTPGQALTALCVVRRRDSGRPGRGRAGVRAAMTTLVDVGWYALACCLLAGGAIGLSVLCWVVAVAFFAFNAALALVGSRRSPADRLGGVTVTSTWRVPAALTRIGGAVRRRGAAARCSGAVRRRGQPDYLEPAEPTPPASRRGRRRATR</sequence>
<evidence type="ECO:0000256" key="6">
    <source>
        <dbReference type="SAM" id="Phobius"/>
    </source>
</evidence>
<dbReference type="RefSeq" id="WP_311726155.1">
    <property type="nucleotide sequence ID" value="NZ_JAVRFD010000011.1"/>
</dbReference>
<evidence type="ECO:0000256" key="5">
    <source>
        <dbReference type="SAM" id="MobiDB-lite"/>
    </source>
</evidence>
<dbReference type="Pfam" id="PF06271">
    <property type="entry name" value="RDD"/>
    <property type="match status" value="1"/>
</dbReference>
<keyword evidence="2 6" id="KW-0812">Transmembrane</keyword>
<comment type="subcellular location">
    <subcellularLocation>
        <location evidence="1">Membrane</location>
        <topology evidence="1">Multi-pass membrane protein</topology>
    </subcellularLocation>
</comment>
<protein>
    <submittedName>
        <fullName evidence="8">RDD family protein</fullName>
    </submittedName>
</protein>
<evidence type="ECO:0000256" key="1">
    <source>
        <dbReference type="ARBA" id="ARBA00004141"/>
    </source>
</evidence>
<feature type="region of interest" description="Disordered" evidence="5">
    <location>
        <begin position="160"/>
        <end position="192"/>
    </location>
</feature>
<evidence type="ECO:0000256" key="4">
    <source>
        <dbReference type="ARBA" id="ARBA00023136"/>
    </source>
</evidence>
<evidence type="ECO:0000313" key="8">
    <source>
        <dbReference type="EMBL" id="MDT0545675.1"/>
    </source>
</evidence>
<feature type="domain" description="RDD" evidence="7">
    <location>
        <begin position="26"/>
        <end position="130"/>
    </location>
</feature>
<reference evidence="8" key="1">
    <citation type="submission" date="2024-05" db="EMBL/GenBank/DDBJ databases">
        <title>30 novel species of actinomycetes from the DSMZ collection.</title>
        <authorList>
            <person name="Nouioui I."/>
        </authorList>
    </citation>
    <scope>NUCLEOTIDE SEQUENCE</scope>
    <source>
        <strain evidence="8">DSM 41529</strain>
    </source>
</reference>
<feature type="transmembrane region" description="Helical" evidence="6">
    <location>
        <begin position="12"/>
        <end position="37"/>
    </location>
</feature>
<proteinExistence type="predicted"/>
<feature type="transmembrane region" description="Helical" evidence="6">
    <location>
        <begin position="83"/>
        <end position="116"/>
    </location>
</feature>
<comment type="caution">
    <text evidence="8">The sequence shown here is derived from an EMBL/GenBank/DDBJ whole genome shotgun (WGS) entry which is preliminary data.</text>
</comment>
<accession>A0ABU2XIC6</accession>
<gene>
    <name evidence="8" type="ORF">RND15_23610</name>
</gene>